<dbReference type="SFLD" id="SFLDS00029">
    <property type="entry name" value="Radical_SAM"/>
    <property type="match status" value="1"/>
</dbReference>
<reference evidence="10 11" key="1">
    <citation type="submission" date="2018-06" db="EMBL/GenBank/DDBJ databases">
        <title>Noncontiguous genome sequence of Ruminococcaceae bacterium ASD2818.</title>
        <authorList>
            <person name="Chaplin A.V."/>
            <person name="Sokolova S.R."/>
            <person name="Kochetkova T.O."/>
            <person name="Goltsov A.Y."/>
            <person name="Trofimov D.Y."/>
            <person name="Efimov B.A."/>
        </authorList>
    </citation>
    <scope>NUCLEOTIDE SEQUENCE [LARGE SCALE GENOMIC DNA]</scope>
    <source>
        <strain evidence="10 11">ASD2818</strain>
    </source>
</reference>
<comment type="cofactor">
    <cofactor evidence="1">
        <name>[4Fe-4S] cluster</name>
        <dbReference type="ChEBI" id="CHEBI:49883"/>
    </cofactor>
</comment>
<dbReference type="InterPro" id="IPR058240">
    <property type="entry name" value="rSAM_sf"/>
</dbReference>
<evidence type="ECO:0000256" key="7">
    <source>
        <dbReference type="ARBA" id="ARBA00047365"/>
    </source>
</evidence>
<evidence type="ECO:0000256" key="1">
    <source>
        <dbReference type="ARBA" id="ARBA00001966"/>
    </source>
</evidence>
<dbReference type="PANTHER" id="PTHR30352">
    <property type="entry name" value="PYRUVATE FORMATE-LYASE-ACTIVATING ENZYME"/>
    <property type="match status" value="1"/>
</dbReference>
<feature type="domain" description="4Fe-4S ferredoxin-type" evidence="8">
    <location>
        <begin position="62"/>
        <end position="92"/>
    </location>
</feature>
<evidence type="ECO:0000256" key="4">
    <source>
        <dbReference type="ARBA" id="ARBA00022723"/>
    </source>
</evidence>
<dbReference type="Pfam" id="PF04055">
    <property type="entry name" value="Radical_SAM"/>
    <property type="match status" value="1"/>
</dbReference>
<keyword evidence="2" id="KW-0004">4Fe-4S</keyword>
<evidence type="ECO:0000256" key="2">
    <source>
        <dbReference type="ARBA" id="ARBA00022485"/>
    </source>
</evidence>
<protein>
    <submittedName>
        <fullName evidence="10">Glycyl-radical enzyme activating protein</fullName>
    </submittedName>
</protein>
<dbReference type="SFLD" id="SFLDG01066">
    <property type="entry name" value="organic_radical-activating_enz"/>
    <property type="match status" value="1"/>
</dbReference>
<accession>A0A328UC40</accession>
<dbReference type="AlphaFoldDB" id="A0A328UC40"/>
<dbReference type="InterPro" id="IPR007197">
    <property type="entry name" value="rSAM"/>
</dbReference>
<dbReference type="InterPro" id="IPR040074">
    <property type="entry name" value="BssD/PflA/YjjW"/>
</dbReference>
<evidence type="ECO:0000256" key="3">
    <source>
        <dbReference type="ARBA" id="ARBA00022691"/>
    </source>
</evidence>
<evidence type="ECO:0000256" key="5">
    <source>
        <dbReference type="ARBA" id="ARBA00023004"/>
    </source>
</evidence>
<organism evidence="10 11">
    <name type="scientific">Hydrogeniiclostridium mannosilyticum</name>
    <dbReference type="NCBI Taxonomy" id="2764322"/>
    <lineage>
        <taxon>Bacteria</taxon>
        <taxon>Bacillati</taxon>
        <taxon>Bacillota</taxon>
        <taxon>Clostridia</taxon>
        <taxon>Eubacteriales</taxon>
        <taxon>Acutalibacteraceae</taxon>
        <taxon>Hydrogeniiclostridium</taxon>
    </lineage>
</organism>
<dbReference type="PROSITE" id="PS51379">
    <property type="entry name" value="4FE4S_FER_2"/>
    <property type="match status" value="1"/>
</dbReference>
<keyword evidence="4" id="KW-0479">Metal-binding</keyword>
<evidence type="ECO:0000313" key="10">
    <source>
        <dbReference type="EMBL" id="RAQ22801.1"/>
    </source>
</evidence>
<dbReference type="InterPro" id="IPR034457">
    <property type="entry name" value="Organic_radical-activating"/>
</dbReference>
<dbReference type="NCBIfam" id="TIGR02494">
    <property type="entry name" value="PFLE_PFLC"/>
    <property type="match status" value="1"/>
</dbReference>
<comment type="caution">
    <text evidence="10">The sequence shown here is derived from an EMBL/GenBank/DDBJ whole genome shotgun (WGS) entry which is preliminary data.</text>
</comment>
<evidence type="ECO:0000256" key="6">
    <source>
        <dbReference type="ARBA" id="ARBA00023014"/>
    </source>
</evidence>
<dbReference type="SFLD" id="SFLDG01118">
    <property type="entry name" value="activating_enzymes__group_2"/>
    <property type="match status" value="1"/>
</dbReference>
<dbReference type="PIRSF" id="PIRSF000371">
    <property type="entry name" value="PFL_act_enz"/>
    <property type="match status" value="1"/>
</dbReference>
<dbReference type="InterPro" id="IPR017900">
    <property type="entry name" value="4Fe4S_Fe_S_CS"/>
</dbReference>
<keyword evidence="6" id="KW-0411">Iron-sulfur</keyword>
<gene>
    <name evidence="10" type="ORF">DPQ25_11400</name>
</gene>
<name>A0A328UC40_9FIRM</name>
<evidence type="ECO:0000259" key="8">
    <source>
        <dbReference type="PROSITE" id="PS51379"/>
    </source>
</evidence>
<proteinExistence type="predicted"/>
<dbReference type="RefSeq" id="WP_112333366.1">
    <property type="nucleotide sequence ID" value="NZ_JADPHD010000002.1"/>
</dbReference>
<keyword evidence="5" id="KW-0408">Iron</keyword>
<dbReference type="Gene3D" id="3.20.20.70">
    <property type="entry name" value="Aldolase class I"/>
    <property type="match status" value="1"/>
</dbReference>
<dbReference type="Proteomes" id="UP000249377">
    <property type="component" value="Unassembled WGS sequence"/>
</dbReference>
<sequence>MEKGIIFDIEHGSFVNGPGIRTAVYMKGCNLRCLWCHNPESRQQSPQLMFYAEKCTGCGKCLEACENRQKDCVQCGKCAEVCPHDARVLCGRAYTVSEVLEEIEKDMPFYQFSGGGATFSGGECLLQPEFLYALLQGCGARGISTAVDTAGCVSWNVIEKILPLTDLFLYDVKCFSASVHKRYTGADNRLILSNLKKLLQLKKRVWIRIPVIGGVNDSVEEMRKIRDFLRDSGGAERVELLPYHDMGRNKCNALGIDFHPFSVPEEDKLRELQAVFSPE</sequence>
<dbReference type="SUPFAM" id="SSF54862">
    <property type="entry name" value="4Fe-4S ferredoxins"/>
    <property type="match status" value="1"/>
</dbReference>
<dbReference type="Pfam" id="PF00037">
    <property type="entry name" value="Fer4"/>
    <property type="match status" value="1"/>
</dbReference>
<dbReference type="GO" id="GO:0046872">
    <property type="term" value="F:metal ion binding"/>
    <property type="evidence" value="ECO:0007669"/>
    <property type="project" value="UniProtKB-KW"/>
</dbReference>
<evidence type="ECO:0000313" key="11">
    <source>
        <dbReference type="Proteomes" id="UP000249377"/>
    </source>
</evidence>
<dbReference type="InterPro" id="IPR013785">
    <property type="entry name" value="Aldolase_TIM"/>
</dbReference>
<dbReference type="InterPro" id="IPR012839">
    <property type="entry name" value="Organic_radical_activase"/>
</dbReference>
<keyword evidence="3" id="KW-0949">S-adenosyl-L-methionine</keyword>
<keyword evidence="11" id="KW-1185">Reference proteome</keyword>
<dbReference type="GO" id="GO:0016491">
    <property type="term" value="F:oxidoreductase activity"/>
    <property type="evidence" value="ECO:0007669"/>
    <property type="project" value="InterPro"/>
</dbReference>
<dbReference type="InterPro" id="IPR017896">
    <property type="entry name" value="4Fe4S_Fe-S-bd"/>
</dbReference>
<feature type="domain" description="Radical SAM core" evidence="9">
    <location>
        <begin position="15"/>
        <end position="279"/>
    </location>
</feature>
<dbReference type="PROSITE" id="PS51918">
    <property type="entry name" value="RADICAL_SAM"/>
    <property type="match status" value="1"/>
</dbReference>
<evidence type="ECO:0000259" key="9">
    <source>
        <dbReference type="PROSITE" id="PS51918"/>
    </source>
</evidence>
<dbReference type="EMBL" id="QLYR01000009">
    <property type="protein sequence ID" value="RAQ22801.1"/>
    <property type="molecule type" value="Genomic_DNA"/>
</dbReference>
<dbReference type="PANTHER" id="PTHR30352:SF4">
    <property type="entry name" value="PYRUVATE FORMATE-LYASE 2-ACTIVATING ENZYME"/>
    <property type="match status" value="1"/>
</dbReference>
<comment type="catalytic activity">
    <reaction evidence="7">
        <text>glycyl-[protein] + reduced [flavodoxin] + S-adenosyl-L-methionine = glycin-2-yl radical-[protein] + semiquinone [flavodoxin] + 5'-deoxyadenosine + L-methionine + H(+)</text>
        <dbReference type="Rhea" id="RHEA:61976"/>
        <dbReference type="Rhea" id="RHEA-COMP:10622"/>
        <dbReference type="Rhea" id="RHEA-COMP:14480"/>
        <dbReference type="Rhea" id="RHEA-COMP:15993"/>
        <dbReference type="Rhea" id="RHEA-COMP:15994"/>
        <dbReference type="ChEBI" id="CHEBI:15378"/>
        <dbReference type="ChEBI" id="CHEBI:17319"/>
        <dbReference type="ChEBI" id="CHEBI:29947"/>
        <dbReference type="ChEBI" id="CHEBI:32722"/>
        <dbReference type="ChEBI" id="CHEBI:57618"/>
        <dbReference type="ChEBI" id="CHEBI:57844"/>
        <dbReference type="ChEBI" id="CHEBI:59789"/>
        <dbReference type="ChEBI" id="CHEBI:140311"/>
    </reaction>
</comment>
<dbReference type="GO" id="GO:0051539">
    <property type="term" value="F:4 iron, 4 sulfur cluster binding"/>
    <property type="evidence" value="ECO:0007669"/>
    <property type="project" value="UniProtKB-KW"/>
</dbReference>
<dbReference type="SUPFAM" id="SSF102114">
    <property type="entry name" value="Radical SAM enzymes"/>
    <property type="match status" value="1"/>
</dbReference>
<dbReference type="PROSITE" id="PS00198">
    <property type="entry name" value="4FE4S_FER_1"/>
    <property type="match status" value="1"/>
</dbReference>